<sequence>MYNDPHRTATYNAKWFVTYDAVMRNPFRTNKWMYADAGFLGAEGPTDDKGEEWGMFKNGYLDTDKFDRSIKHSGDTGVVIGEYKHDRERDINDDCWTKPRHVWKCRHFIAKAWFGNSIGMLEFSARYMQTIEDMDANGWYIGREEFVLSHVAIRYPNFLFSVPYTSEPMELYYPFYDPSKAYWSYYGGKSMVAALNDPLSTLFCPNNYKPRQPNLPWGPKGE</sequence>
<reference evidence="1" key="1">
    <citation type="submission" date="2023-10" db="EMBL/GenBank/DDBJ databases">
        <authorList>
            <person name="Hackl T."/>
        </authorList>
    </citation>
    <scope>NUCLEOTIDE SEQUENCE</scope>
</reference>
<comment type="caution">
    <text evidence="1">The sequence shown here is derived from an EMBL/GenBank/DDBJ whole genome shotgun (WGS) entry which is preliminary data.</text>
</comment>
<organism evidence="1 2">
    <name type="scientific">Anthostomella pinea</name>
    <dbReference type="NCBI Taxonomy" id="933095"/>
    <lineage>
        <taxon>Eukaryota</taxon>
        <taxon>Fungi</taxon>
        <taxon>Dikarya</taxon>
        <taxon>Ascomycota</taxon>
        <taxon>Pezizomycotina</taxon>
        <taxon>Sordariomycetes</taxon>
        <taxon>Xylariomycetidae</taxon>
        <taxon>Xylariales</taxon>
        <taxon>Xylariaceae</taxon>
        <taxon>Anthostomella</taxon>
    </lineage>
</organism>
<dbReference type="AlphaFoldDB" id="A0AAI8VGG4"/>
<accession>A0AAI8VGG4</accession>
<protein>
    <submittedName>
        <fullName evidence="1">Uu.00g118540.m01.CDS01</fullName>
    </submittedName>
</protein>
<dbReference type="EMBL" id="CAUWAG010000006">
    <property type="protein sequence ID" value="CAJ2504460.1"/>
    <property type="molecule type" value="Genomic_DNA"/>
</dbReference>
<evidence type="ECO:0000313" key="1">
    <source>
        <dbReference type="EMBL" id="CAJ2504460.1"/>
    </source>
</evidence>
<name>A0AAI8VGG4_9PEZI</name>
<gene>
    <name evidence="1" type="ORF">KHLLAP_LOCUS4928</name>
</gene>
<keyword evidence="2" id="KW-1185">Reference proteome</keyword>
<evidence type="ECO:0000313" key="2">
    <source>
        <dbReference type="Proteomes" id="UP001295740"/>
    </source>
</evidence>
<proteinExistence type="predicted"/>
<dbReference type="Proteomes" id="UP001295740">
    <property type="component" value="Unassembled WGS sequence"/>
</dbReference>